<dbReference type="CDD" id="cd13877">
    <property type="entry name" value="CuRO_2_Fet3p_like"/>
    <property type="match status" value="1"/>
</dbReference>
<keyword evidence="6" id="KW-0325">Glycoprotein</keyword>
<dbReference type="Pfam" id="PF07732">
    <property type="entry name" value="Cu-oxidase_3"/>
    <property type="match status" value="1"/>
</dbReference>
<dbReference type="EMBL" id="LGAV01000004">
    <property type="protein sequence ID" value="KOS14095.1"/>
    <property type="molecule type" value="Genomic_DNA"/>
</dbReference>
<dbReference type="InterPro" id="IPR008972">
    <property type="entry name" value="Cupredoxin"/>
</dbReference>
<feature type="signal peptide" evidence="9">
    <location>
        <begin position="1"/>
        <end position="17"/>
    </location>
</feature>
<dbReference type="GO" id="GO:0004322">
    <property type="term" value="F:ferroxidase activity"/>
    <property type="evidence" value="ECO:0007669"/>
    <property type="project" value="TreeGrafter"/>
</dbReference>
<feature type="chain" id="PRO_5005857756" evidence="9">
    <location>
        <begin position="18"/>
        <end position="672"/>
    </location>
</feature>
<dbReference type="InterPro" id="IPR045087">
    <property type="entry name" value="Cu-oxidase_fam"/>
</dbReference>
<keyword evidence="4" id="KW-0560">Oxidoreductase</keyword>
<dbReference type="Pfam" id="PF00394">
    <property type="entry name" value="Cu-oxidase"/>
    <property type="match status" value="1"/>
</dbReference>
<feature type="transmembrane region" description="Helical" evidence="8">
    <location>
        <begin position="577"/>
        <end position="600"/>
    </location>
</feature>
<proteinExistence type="inferred from homology"/>
<dbReference type="PROSITE" id="PS00080">
    <property type="entry name" value="MULTICOPPER_OXIDASE2"/>
    <property type="match status" value="1"/>
</dbReference>
<dbReference type="PANTHER" id="PTHR11709:SF361">
    <property type="entry name" value="IRON TRANSPORT MULTICOPPER OXIDASE FET3"/>
    <property type="match status" value="1"/>
</dbReference>
<protein>
    <submittedName>
        <fullName evidence="13">Fet3 protein</fullName>
    </submittedName>
</protein>
<feature type="compositionally biased region" description="Polar residues" evidence="7">
    <location>
        <begin position="632"/>
        <end position="649"/>
    </location>
</feature>
<dbReference type="PANTHER" id="PTHR11709">
    <property type="entry name" value="MULTI-COPPER OXIDASE"/>
    <property type="match status" value="1"/>
</dbReference>
<dbReference type="VEuPathDB" id="FungiDB:Malapachy_4187"/>
<evidence type="ECO:0000256" key="6">
    <source>
        <dbReference type="ARBA" id="ARBA00023180"/>
    </source>
</evidence>
<dbReference type="SUPFAM" id="SSF49503">
    <property type="entry name" value="Cupredoxins"/>
    <property type="match status" value="3"/>
</dbReference>
<dbReference type="GO" id="GO:0010106">
    <property type="term" value="P:cellular response to iron ion starvation"/>
    <property type="evidence" value="ECO:0007669"/>
    <property type="project" value="TreeGrafter"/>
</dbReference>
<keyword evidence="2" id="KW-0479">Metal-binding</keyword>
<organism evidence="13 14">
    <name type="scientific">Malassezia pachydermatis</name>
    <dbReference type="NCBI Taxonomy" id="77020"/>
    <lineage>
        <taxon>Eukaryota</taxon>
        <taxon>Fungi</taxon>
        <taxon>Dikarya</taxon>
        <taxon>Basidiomycota</taxon>
        <taxon>Ustilaginomycotina</taxon>
        <taxon>Malasseziomycetes</taxon>
        <taxon>Malasseziales</taxon>
        <taxon>Malasseziaceae</taxon>
        <taxon>Malassezia</taxon>
    </lineage>
</organism>
<accession>A0A0N0RS77</accession>
<evidence type="ECO:0000259" key="12">
    <source>
        <dbReference type="Pfam" id="PF07732"/>
    </source>
</evidence>
<dbReference type="Gene3D" id="2.60.40.420">
    <property type="entry name" value="Cupredoxins - blue copper proteins"/>
    <property type="match status" value="3"/>
</dbReference>
<evidence type="ECO:0000256" key="1">
    <source>
        <dbReference type="ARBA" id="ARBA00010609"/>
    </source>
</evidence>
<feature type="domain" description="Plastocyanin-like" evidence="12">
    <location>
        <begin position="31"/>
        <end position="151"/>
    </location>
</feature>
<keyword evidence="8" id="KW-0812">Transmembrane</keyword>
<gene>
    <name evidence="13" type="ORF">Malapachy_4187</name>
</gene>
<keyword evidence="8" id="KW-1133">Transmembrane helix</keyword>
<dbReference type="InterPro" id="IPR011706">
    <property type="entry name" value="Cu-oxidase_C"/>
</dbReference>
<sequence>MRLVALAVVCLCACVHAANVTVDWTVGWVNDVNPDGLFTRRAVGINGQFPPPIMNVNSDDAVTIHFHNGFGDGRGSSLHSHGLFFNRTVWYDGAASLTQCPVPDGQSFTQEILNSPQSPVDRQKQWGTYWIHGHYGGQYVDGFRLPNIIHNADGEVHKYDDDYTVVLADWYHREHDDLLVNEFMNPKNPGGVEPVPDAALMYIAHTPMNGAASYLPGFNENATLPVEPGKTYRIRLINMSALSMFHFWIEGHDMRVIEADGEDMQELPVDSISLSAAQRYSVLVTARNDTANNWLMHANMDPDMFDNVPDTLQMNVTSTVSYREGAPMGAGKAELETYEMFDDTKLVPFVPMEMSMPDMSHDLNVFFTTYSDGKNYASFNNVTFVAPITPSILTIKSEPVSLLSDARVYGPSSGALVLPHMKMIEFNVYNWDAGNHPFHMHGHKFQVVHKSMDVTSNDPEINPPFVEGENKNPLRRDTVMIPGGGSAKIRFFVDNPGAWFFHCHVDWHLTSGLGLIAIAAPEVMAKEMTVPSTVYEHCQMQGISTTGNAGGIANSTTNFGALPAPPKLLVTGWTDTMIGTFVACIISAIIGLVTICWYGFSTAGEEEDEDEDEKDAESMPSTTEAEPISEKGTPSEQEVASLSPQTSVQEPMPYMASVETGPSGVRTGVPSS</sequence>
<keyword evidence="8" id="KW-0472">Membrane</keyword>
<dbReference type="CDD" id="cd13899">
    <property type="entry name" value="CuRO_3_Fet3p"/>
    <property type="match status" value="1"/>
</dbReference>
<dbReference type="GO" id="GO:0005507">
    <property type="term" value="F:copper ion binding"/>
    <property type="evidence" value="ECO:0007669"/>
    <property type="project" value="InterPro"/>
</dbReference>
<dbReference type="InterPro" id="IPR002355">
    <property type="entry name" value="Cu_oxidase_Cu_BS"/>
</dbReference>
<evidence type="ECO:0000256" key="7">
    <source>
        <dbReference type="SAM" id="MobiDB-lite"/>
    </source>
</evidence>
<dbReference type="OrthoDB" id="2121828at2759"/>
<dbReference type="RefSeq" id="XP_017991727.1">
    <property type="nucleotide sequence ID" value="XM_018138642.1"/>
</dbReference>
<evidence type="ECO:0000259" key="11">
    <source>
        <dbReference type="Pfam" id="PF07731"/>
    </source>
</evidence>
<dbReference type="GO" id="GO:0033215">
    <property type="term" value="P:reductive iron assimilation"/>
    <property type="evidence" value="ECO:0007669"/>
    <property type="project" value="TreeGrafter"/>
</dbReference>
<evidence type="ECO:0000256" key="3">
    <source>
        <dbReference type="ARBA" id="ARBA00022729"/>
    </source>
</evidence>
<evidence type="ECO:0000313" key="13">
    <source>
        <dbReference type="EMBL" id="KOS14095.1"/>
    </source>
</evidence>
<keyword evidence="3 9" id="KW-0732">Signal</keyword>
<evidence type="ECO:0000256" key="8">
    <source>
        <dbReference type="SAM" id="Phobius"/>
    </source>
</evidence>
<dbReference type="InterPro" id="IPR011707">
    <property type="entry name" value="Cu-oxidase-like_N"/>
</dbReference>
<feature type="domain" description="Plastocyanin-like" evidence="10">
    <location>
        <begin position="161"/>
        <end position="322"/>
    </location>
</feature>
<evidence type="ECO:0000313" key="14">
    <source>
        <dbReference type="Proteomes" id="UP000037751"/>
    </source>
</evidence>
<evidence type="ECO:0000256" key="4">
    <source>
        <dbReference type="ARBA" id="ARBA00023002"/>
    </source>
</evidence>
<feature type="domain" description="Plastocyanin-like" evidence="11">
    <location>
        <begin position="404"/>
        <end position="515"/>
    </location>
</feature>
<dbReference type="AlphaFoldDB" id="A0A0N0RS77"/>
<dbReference type="InterPro" id="IPR044130">
    <property type="entry name" value="CuRO_2_Fet3-like"/>
</dbReference>
<dbReference type="Proteomes" id="UP000037751">
    <property type="component" value="Unassembled WGS sequence"/>
</dbReference>
<feature type="region of interest" description="Disordered" evidence="7">
    <location>
        <begin position="604"/>
        <end position="672"/>
    </location>
</feature>
<evidence type="ECO:0000256" key="9">
    <source>
        <dbReference type="SAM" id="SignalP"/>
    </source>
</evidence>
<feature type="compositionally biased region" description="Acidic residues" evidence="7">
    <location>
        <begin position="604"/>
        <end position="615"/>
    </location>
</feature>
<dbReference type="GO" id="GO:0033573">
    <property type="term" value="C:high-affinity iron permease complex"/>
    <property type="evidence" value="ECO:0007669"/>
    <property type="project" value="TreeGrafter"/>
</dbReference>
<evidence type="ECO:0000256" key="2">
    <source>
        <dbReference type="ARBA" id="ARBA00022723"/>
    </source>
</evidence>
<name>A0A0N0RS77_9BASI</name>
<dbReference type="Pfam" id="PF07731">
    <property type="entry name" value="Cu-oxidase_2"/>
    <property type="match status" value="1"/>
</dbReference>
<dbReference type="InterPro" id="IPR001117">
    <property type="entry name" value="Cu-oxidase_2nd"/>
</dbReference>
<evidence type="ECO:0000259" key="10">
    <source>
        <dbReference type="Pfam" id="PF00394"/>
    </source>
</evidence>
<dbReference type="GeneID" id="28730518"/>
<evidence type="ECO:0000256" key="5">
    <source>
        <dbReference type="ARBA" id="ARBA00023008"/>
    </source>
</evidence>
<keyword evidence="14" id="KW-1185">Reference proteome</keyword>
<comment type="similarity">
    <text evidence="1">Belongs to the multicopper oxidase family.</text>
</comment>
<reference evidence="13 14" key="1">
    <citation type="submission" date="2015-07" db="EMBL/GenBank/DDBJ databases">
        <title>Draft Genome Sequence of Malassezia furfur CBS1878 and Malassezia pachydermatis CBS1879.</title>
        <authorList>
            <person name="Triana S."/>
            <person name="Ohm R."/>
            <person name="Gonzalez A."/>
            <person name="DeCock H."/>
            <person name="Restrepo S."/>
            <person name="Celis A."/>
        </authorList>
    </citation>
    <scope>NUCLEOTIDE SEQUENCE [LARGE SCALE GENOMIC DNA]</scope>
    <source>
        <strain evidence="13 14">CBS 1879</strain>
    </source>
</reference>
<comment type="caution">
    <text evidence="13">The sequence shown here is derived from an EMBL/GenBank/DDBJ whole genome shotgun (WGS) entry which is preliminary data.</text>
</comment>
<keyword evidence="5" id="KW-0186">Copper</keyword>
<dbReference type="STRING" id="77020.A0A0N0RS77"/>